<dbReference type="Proteomes" id="UP000629468">
    <property type="component" value="Unassembled WGS sequence"/>
</dbReference>
<comment type="caution">
    <text evidence="1">The sequence shown here is derived from an EMBL/GenBank/DDBJ whole genome shotgun (WGS) entry which is preliminary data.</text>
</comment>
<evidence type="ECO:0000313" key="2">
    <source>
        <dbReference type="Proteomes" id="UP000629468"/>
    </source>
</evidence>
<protein>
    <submittedName>
        <fullName evidence="1">Uncharacterized protein</fullName>
    </submittedName>
</protein>
<dbReference type="EMBL" id="JABXXO010000011">
    <property type="protein sequence ID" value="KAF7763811.1"/>
    <property type="molecule type" value="Genomic_DNA"/>
</dbReference>
<gene>
    <name evidence="1" type="ORF">Agabi119p4_8348</name>
</gene>
<evidence type="ECO:0000313" key="1">
    <source>
        <dbReference type="EMBL" id="KAF7763811.1"/>
    </source>
</evidence>
<organism evidence="1 2">
    <name type="scientific">Agaricus bisporus var. burnettii</name>
    <dbReference type="NCBI Taxonomy" id="192524"/>
    <lineage>
        <taxon>Eukaryota</taxon>
        <taxon>Fungi</taxon>
        <taxon>Dikarya</taxon>
        <taxon>Basidiomycota</taxon>
        <taxon>Agaricomycotina</taxon>
        <taxon>Agaricomycetes</taxon>
        <taxon>Agaricomycetidae</taxon>
        <taxon>Agaricales</taxon>
        <taxon>Agaricineae</taxon>
        <taxon>Agaricaceae</taxon>
        <taxon>Agaricus</taxon>
    </lineage>
</organism>
<reference evidence="1 2" key="1">
    <citation type="journal article" name="Sci. Rep.">
        <title>Telomere-to-telomere assembled and centromere annotated genomes of the two main subspecies of the button mushroom Agaricus bisporus reveal especially polymorphic chromosome ends.</title>
        <authorList>
            <person name="Sonnenberg A.S.M."/>
            <person name="Sedaghat-Telgerd N."/>
            <person name="Lavrijssen B."/>
            <person name="Ohm R.A."/>
            <person name="Hendrickx P.M."/>
            <person name="Scholtmeijer K."/>
            <person name="Baars J.J.P."/>
            <person name="van Peer A."/>
        </authorList>
    </citation>
    <scope>NUCLEOTIDE SEQUENCE [LARGE SCALE GENOMIC DNA]</scope>
    <source>
        <strain evidence="1 2">H119_p4</strain>
    </source>
</reference>
<sequence>MGAVSGVGVLGVGKPAEGAADAFGTAYQRVMAPPHAPSAQSGTGPGCCASDLTVSTANDDRFVDEGAGQSARYGIVNVDPRNTSVTVGRCPHEADDVLEDGGQLLSDWQDCKRIGEGVALGGLPRI</sequence>
<name>A0A8H7C6F6_AGABI</name>
<proteinExistence type="predicted"/>
<dbReference type="AlphaFoldDB" id="A0A8H7C6F6"/>
<accession>A0A8H7C6F6</accession>